<dbReference type="InterPro" id="IPR051677">
    <property type="entry name" value="AfsR-DnrI-RedD_regulator"/>
</dbReference>
<dbReference type="SUPFAM" id="SSF46894">
    <property type="entry name" value="C-terminal effector domain of the bipartite response regulators"/>
    <property type="match status" value="1"/>
</dbReference>
<dbReference type="Gene3D" id="3.40.50.300">
    <property type="entry name" value="P-loop containing nucleotide triphosphate hydrolases"/>
    <property type="match status" value="1"/>
</dbReference>
<dbReference type="SMART" id="SM01043">
    <property type="entry name" value="BTAD"/>
    <property type="match status" value="1"/>
</dbReference>
<dbReference type="InterPro" id="IPR011990">
    <property type="entry name" value="TPR-like_helical_dom_sf"/>
</dbReference>
<keyword evidence="2" id="KW-0902">Two-component regulatory system</keyword>
<evidence type="ECO:0000256" key="5">
    <source>
        <dbReference type="ARBA" id="ARBA00023163"/>
    </source>
</evidence>
<evidence type="ECO:0000256" key="3">
    <source>
        <dbReference type="ARBA" id="ARBA00023015"/>
    </source>
</evidence>
<evidence type="ECO:0000256" key="2">
    <source>
        <dbReference type="ARBA" id="ARBA00023012"/>
    </source>
</evidence>
<comment type="caution">
    <text evidence="8">The sequence shown here is derived from an EMBL/GenBank/DDBJ whole genome shotgun (WGS) entry which is preliminary data.</text>
</comment>
<dbReference type="InterPro" id="IPR036388">
    <property type="entry name" value="WH-like_DNA-bd_sf"/>
</dbReference>
<feature type="DNA-binding region" description="OmpR/PhoB-type" evidence="6">
    <location>
        <begin position="8"/>
        <end position="118"/>
    </location>
</feature>
<comment type="similarity">
    <text evidence="1">Belongs to the AfsR/DnrI/RedD regulatory family.</text>
</comment>
<proteinExistence type="inferred from homology"/>
<dbReference type="PRINTS" id="PR00364">
    <property type="entry name" value="DISEASERSIST"/>
</dbReference>
<accession>A0ABT7A6C7</accession>
<evidence type="ECO:0000313" key="8">
    <source>
        <dbReference type="EMBL" id="MDJ1136892.1"/>
    </source>
</evidence>
<evidence type="ECO:0000256" key="4">
    <source>
        <dbReference type="ARBA" id="ARBA00023125"/>
    </source>
</evidence>
<dbReference type="SUPFAM" id="SSF52540">
    <property type="entry name" value="P-loop containing nucleoside triphosphate hydrolases"/>
    <property type="match status" value="1"/>
</dbReference>
<keyword evidence="9" id="KW-1185">Reference proteome</keyword>
<dbReference type="Pfam" id="PF03704">
    <property type="entry name" value="BTAD"/>
    <property type="match status" value="1"/>
</dbReference>
<organism evidence="8 9">
    <name type="scientific">Streptomyces iconiensis</name>
    <dbReference type="NCBI Taxonomy" id="1384038"/>
    <lineage>
        <taxon>Bacteria</taxon>
        <taxon>Bacillati</taxon>
        <taxon>Actinomycetota</taxon>
        <taxon>Actinomycetes</taxon>
        <taxon>Kitasatosporales</taxon>
        <taxon>Streptomycetaceae</taxon>
        <taxon>Streptomyces</taxon>
    </lineage>
</organism>
<protein>
    <submittedName>
        <fullName evidence="8">BTAD domain-containing putative transcriptional regulator</fullName>
    </submittedName>
</protein>
<dbReference type="PANTHER" id="PTHR35807">
    <property type="entry name" value="TRANSCRIPTIONAL REGULATOR REDD-RELATED"/>
    <property type="match status" value="1"/>
</dbReference>
<evidence type="ECO:0000256" key="6">
    <source>
        <dbReference type="PROSITE-ProRule" id="PRU01091"/>
    </source>
</evidence>
<keyword evidence="3" id="KW-0805">Transcription regulation</keyword>
<dbReference type="InterPro" id="IPR027417">
    <property type="entry name" value="P-loop_NTPase"/>
</dbReference>
<dbReference type="PANTHER" id="PTHR35807:SF1">
    <property type="entry name" value="TRANSCRIPTIONAL REGULATOR REDD"/>
    <property type="match status" value="1"/>
</dbReference>
<keyword evidence="4 6" id="KW-0238">DNA-binding</keyword>
<dbReference type="Gene3D" id="1.10.10.10">
    <property type="entry name" value="Winged helix-like DNA-binding domain superfamily/Winged helix DNA-binding domain"/>
    <property type="match status" value="1"/>
</dbReference>
<evidence type="ECO:0000256" key="1">
    <source>
        <dbReference type="ARBA" id="ARBA00005820"/>
    </source>
</evidence>
<evidence type="ECO:0000313" key="9">
    <source>
        <dbReference type="Proteomes" id="UP001214441"/>
    </source>
</evidence>
<dbReference type="Pfam" id="PF00486">
    <property type="entry name" value="Trans_reg_C"/>
    <property type="match status" value="1"/>
</dbReference>
<dbReference type="PROSITE" id="PS51755">
    <property type="entry name" value="OMPR_PHOB"/>
    <property type="match status" value="1"/>
</dbReference>
<dbReference type="Gene3D" id="1.25.40.10">
    <property type="entry name" value="Tetratricopeptide repeat domain"/>
    <property type="match status" value="1"/>
</dbReference>
<dbReference type="InterPro" id="IPR001867">
    <property type="entry name" value="OmpR/PhoB-type_DNA-bd"/>
</dbReference>
<dbReference type="Proteomes" id="UP001214441">
    <property type="component" value="Unassembled WGS sequence"/>
</dbReference>
<evidence type="ECO:0000259" key="7">
    <source>
        <dbReference type="PROSITE" id="PS51755"/>
    </source>
</evidence>
<feature type="domain" description="OmpR/PhoB-type" evidence="7">
    <location>
        <begin position="8"/>
        <end position="118"/>
    </location>
</feature>
<dbReference type="SMART" id="SM00862">
    <property type="entry name" value="Trans_reg_C"/>
    <property type="match status" value="1"/>
</dbReference>
<keyword evidence="5" id="KW-0804">Transcription</keyword>
<reference evidence="8 9" key="1">
    <citation type="submission" date="2023-05" db="EMBL/GenBank/DDBJ databases">
        <title>Streptantibioticus silvisoli sp. nov., acidotolerant actinomycetes 1 from pine litter.</title>
        <authorList>
            <person name="Swiecimska M."/>
            <person name="Golinska P."/>
            <person name="Sangal V."/>
            <person name="Wachnowicz B."/>
            <person name="Goodfellow M."/>
        </authorList>
    </citation>
    <scope>NUCLEOTIDE SEQUENCE [LARGE SCALE GENOMIC DNA]</scope>
    <source>
        <strain evidence="8 9">DSM 42109</strain>
    </source>
</reference>
<dbReference type="InterPro" id="IPR016032">
    <property type="entry name" value="Sig_transdc_resp-reg_C-effctor"/>
</dbReference>
<sequence>MDGDSLRNASNHSPGIHINILGPLEVVKNSVALTPTAPKLQQVLGFLALHRQQVSQTGDLITEVWGESPPASAQSTLQTYIHKLRRAFTADGPYGIRSAPPCADEVIQTRPNGYVLTVPQERLDLGRFQRLTAEGQAALRRSEPAAATRLLSRALAAWRAPVLQGAPLGALSARRATALEETRLHVLELRFDAELQLGRYDSTINELKTLLAEHPLHESLHVRLILALHRCGRQKEALAVYDRLRDSLVEELGLDPSEELRRLQGDIIAARFPGASPGRATATVTGPTPAQLPPDVTDLRGRHRKLDLIERHVTGTGERGGVSSLPIVWVTGMPGVGKSALTLRAAHRVRRHFPDGQLFADLTGAPAAPRRPEDVLHGFLSALRVPPERIPAGLGERSQMFRTLTAGRRLLVLLHDAVSAAQVRPLLPGSGSCAVLVTSQVHGLHSAMVIPLEVLDIADGVDLLAGIVGRELVAREPRAAERLVTLCGGLPLALRAVAARVVATRRAARRGHVLSAMVWKMSDPRTRLSLLCFDDLDIGSRYQASFARLTPQEQHACLLLGLLPGGRFNREQASAQLGYAVGDIDALLMRLAESHFLRLRTSGCPRAETYYAFHQISRAYVQQYDTGPVLPLASGAAIERDTRELLHDG</sequence>
<name>A0ABT7A6C7_9ACTN</name>
<dbReference type="SUPFAM" id="SSF48452">
    <property type="entry name" value="TPR-like"/>
    <property type="match status" value="1"/>
</dbReference>
<dbReference type="InterPro" id="IPR005158">
    <property type="entry name" value="BTAD"/>
</dbReference>
<dbReference type="CDD" id="cd15831">
    <property type="entry name" value="BTAD"/>
    <property type="match status" value="1"/>
</dbReference>
<gene>
    <name evidence="8" type="ORF">NMN56_034120</name>
</gene>
<dbReference type="EMBL" id="JANCPR020000047">
    <property type="protein sequence ID" value="MDJ1136892.1"/>
    <property type="molecule type" value="Genomic_DNA"/>
</dbReference>